<proteinExistence type="inferred from homology"/>
<evidence type="ECO:0000256" key="3">
    <source>
        <dbReference type="ARBA" id="ARBA00023253"/>
    </source>
</evidence>
<dbReference type="AlphaFoldDB" id="A0AAD5H2M6"/>
<feature type="chain" id="PRO_5042196883" description="O-fucosyltransferase family protein" evidence="7">
    <location>
        <begin position="25"/>
        <end position="463"/>
    </location>
</feature>
<evidence type="ECO:0000256" key="6">
    <source>
        <dbReference type="SAM" id="MobiDB-lite"/>
    </source>
</evidence>
<organism evidence="8 9">
    <name type="scientific">Chlorella ohadii</name>
    <dbReference type="NCBI Taxonomy" id="2649997"/>
    <lineage>
        <taxon>Eukaryota</taxon>
        <taxon>Viridiplantae</taxon>
        <taxon>Chlorophyta</taxon>
        <taxon>core chlorophytes</taxon>
        <taxon>Trebouxiophyceae</taxon>
        <taxon>Chlorellales</taxon>
        <taxon>Chlorellaceae</taxon>
        <taxon>Chlorella clade</taxon>
        <taxon>Chlorella</taxon>
    </lineage>
</organism>
<evidence type="ECO:0000256" key="7">
    <source>
        <dbReference type="SAM" id="SignalP"/>
    </source>
</evidence>
<evidence type="ECO:0000256" key="2">
    <source>
        <dbReference type="ARBA" id="ARBA00022679"/>
    </source>
</evidence>
<dbReference type="GO" id="GO:0016740">
    <property type="term" value="F:transferase activity"/>
    <property type="evidence" value="ECO:0007669"/>
    <property type="project" value="UniProtKB-KW"/>
</dbReference>
<evidence type="ECO:0000256" key="4">
    <source>
        <dbReference type="ARBA" id="ARBA00023277"/>
    </source>
</evidence>
<dbReference type="Gene3D" id="3.40.50.11350">
    <property type="match status" value="1"/>
</dbReference>
<dbReference type="InterPro" id="IPR019378">
    <property type="entry name" value="GDP-Fuc_O-FucTrfase"/>
</dbReference>
<name>A0AAD5H2M6_9CHLO</name>
<sequence>MAPPVRRLLLVACLLLGTVATCAAELPQQSGASLGRRFGGGRGGSGSLAAAPRGLVVHGRRYPVRLRYTACTGLVNQQYSHIAAFTLAAALGVHEVLLPPAAVRDSFGHVFSIHQAENQMQWFPASPSCLLDVERLQRTWAELGLTVTWPTTLLPFPDLMFPAGAFQLTPLPGVDPRAVVRVDGIYMAGLELPQLAAAAREAAEAHVARMTAAFPGLQLDELLLDLPCTFFSLNTTNILPVVSQVAATLHFNPSLEYLADRVVSYITHDGRRKFNGAHLRVEKDAAEWFTILGGEEGVSVVWEMYRDTMLDAGFEPDTPLFVATGLLSYGAEHDFSSGASLLVSSRLCSEVLYKELYLPPFELQRLNSEQLALLDFLILARAHKFVGFGPSTFSTYLREHRTLHGRPPNLSVLLSAPRIGTDELFARSAHIISVPDKQQQQQQGHIGGQQDRQLGGAAATAAS</sequence>
<evidence type="ECO:0000313" key="9">
    <source>
        <dbReference type="Proteomes" id="UP001205105"/>
    </source>
</evidence>
<dbReference type="GO" id="GO:0006004">
    <property type="term" value="P:fucose metabolic process"/>
    <property type="evidence" value="ECO:0007669"/>
    <property type="project" value="UniProtKB-KW"/>
</dbReference>
<gene>
    <name evidence="8" type="ORF">COHA_008286</name>
</gene>
<dbReference type="EMBL" id="JADXDR010000140">
    <property type="protein sequence ID" value="KAI7837905.1"/>
    <property type="molecule type" value="Genomic_DNA"/>
</dbReference>
<keyword evidence="9" id="KW-1185">Reference proteome</keyword>
<feature type="compositionally biased region" description="Low complexity" evidence="6">
    <location>
        <begin position="438"/>
        <end position="453"/>
    </location>
</feature>
<dbReference type="Pfam" id="PF10250">
    <property type="entry name" value="O-FucT"/>
    <property type="match status" value="1"/>
</dbReference>
<feature type="signal peptide" evidence="7">
    <location>
        <begin position="1"/>
        <end position="24"/>
    </location>
</feature>
<accession>A0AAD5H2M6</accession>
<reference evidence="8" key="1">
    <citation type="submission" date="2020-11" db="EMBL/GenBank/DDBJ databases">
        <title>Chlorella ohadii genome sequencing and assembly.</title>
        <authorList>
            <person name="Murik O."/>
            <person name="Treves H."/>
            <person name="Kedem I."/>
            <person name="Shotland Y."/>
            <person name="Kaplan A."/>
        </authorList>
    </citation>
    <scope>NUCLEOTIDE SEQUENCE</scope>
    <source>
        <strain evidence="8">1</strain>
    </source>
</reference>
<keyword evidence="4" id="KW-0119">Carbohydrate metabolism</keyword>
<keyword evidence="3" id="KW-0294">Fucose metabolism</keyword>
<keyword evidence="2" id="KW-0808">Transferase</keyword>
<evidence type="ECO:0000256" key="1">
    <source>
        <dbReference type="ARBA" id="ARBA00007737"/>
    </source>
</evidence>
<evidence type="ECO:0000256" key="5">
    <source>
        <dbReference type="ARBA" id="ARBA00030350"/>
    </source>
</evidence>
<dbReference type="CDD" id="cd11296">
    <property type="entry name" value="O-FucT_like"/>
    <property type="match status" value="1"/>
</dbReference>
<dbReference type="Proteomes" id="UP001205105">
    <property type="component" value="Unassembled WGS sequence"/>
</dbReference>
<keyword evidence="7" id="KW-0732">Signal</keyword>
<feature type="region of interest" description="Disordered" evidence="6">
    <location>
        <begin position="436"/>
        <end position="463"/>
    </location>
</feature>
<protein>
    <recommendedName>
        <fullName evidence="5">O-fucosyltransferase family protein</fullName>
    </recommendedName>
</protein>
<comment type="caution">
    <text evidence="8">The sequence shown here is derived from an EMBL/GenBank/DDBJ whole genome shotgun (WGS) entry which is preliminary data.</text>
</comment>
<comment type="similarity">
    <text evidence="1">Belongs to the glycosyltransferase GT106 family.</text>
</comment>
<evidence type="ECO:0000313" key="8">
    <source>
        <dbReference type="EMBL" id="KAI7837905.1"/>
    </source>
</evidence>